<feature type="non-terminal residue" evidence="3">
    <location>
        <position position="165"/>
    </location>
</feature>
<reference evidence="3 4" key="1">
    <citation type="journal article" date="2015" name="Genome Announc.">
        <title>Genome Assemblies of Three Soil-Associated Devosia species: D. insulae, D. limi, and D. soli.</title>
        <authorList>
            <person name="Hassan Y.I."/>
            <person name="Lepp D."/>
            <person name="Zhou T."/>
        </authorList>
    </citation>
    <scope>NUCLEOTIDE SEQUENCE [LARGE SCALE GENOMIC DNA]</scope>
    <source>
        <strain evidence="3 4">DS-56</strain>
    </source>
</reference>
<feature type="domain" description="Activator of Hsp90 ATPase homologue 1/2-like C-terminal" evidence="2">
    <location>
        <begin position="21"/>
        <end position="146"/>
    </location>
</feature>
<evidence type="ECO:0000313" key="4">
    <source>
        <dbReference type="Proteomes" id="UP000095463"/>
    </source>
</evidence>
<dbReference type="Pfam" id="PF08327">
    <property type="entry name" value="AHSA1"/>
    <property type="match status" value="1"/>
</dbReference>
<gene>
    <name evidence="3" type="ORF">VW23_007685</name>
</gene>
<comment type="similarity">
    <text evidence="1">Belongs to the AHA1 family.</text>
</comment>
<dbReference type="AlphaFoldDB" id="A0A1E5XXH8"/>
<name>A0A1E5XXH8_9HYPH</name>
<dbReference type="Proteomes" id="UP000095463">
    <property type="component" value="Unassembled WGS sequence"/>
</dbReference>
<dbReference type="InterPro" id="IPR023393">
    <property type="entry name" value="START-like_dom_sf"/>
</dbReference>
<evidence type="ECO:0000256" key="1">
    <source>
        <dbReference type="ARBA" id="ARBA00006817"/>
    </source>
</evidence>
<evidence type="ECO:0000313" key="3">
    <source>
        <dbReference type="EMBL" id="OEO33259.1"/>
    </source>
</evidence>
<comment type="caution">
    <text evidence="3">The sequence shown here is derived from an EMBL/GenBank/DDBJ whole genome shotgun (WGS) entry which is preliminary data.</text>
</comment>
<dbReference type="RefSeq" id="WP_069907643.1">
    <property type="nucleotide sequence ID" value="NZ_LAJE02000009.1"/>
</dbReference>
<organism evidence="3 4">
    <name type="scientific">Devosia insulae DS-56</name>
    <dbReference type="NCBI Taxonomy" id="1116389"/>
    <lineage>
        <taxon>Bacteria</taxon>
        <taxon>Pseudomonadati</taxon>
        <taxon>Pseudomonadota</taxon>
        <taxon>Alphaproteobacteria</taxon>
        <taxon>Hyphomicrobiales</taxon>
        <taxon>Devosiaceae</taxon>
        <taxon>Devosia</taxon>
    </lineage>
</organism>
<keyword evidence="4" id="KW-1185">Reference proteome</keyword>
<dbReference type="Gene3D" id="3.30.530.20">
    <property type="match status" value="1"/>
</dbReference>
<dbReference type="SUPFAM" id="SSF55961">
    <property type="entry name" value="Bet v1-like"/>
    <property type="match status" value="1"/>
</dbReference>
<accession>A0A1E5XXH8</accession>
<sequence length="165" mass="18444">MDDLASAHDHRFDIVTSRVLNASPAAVFAAFADPRVLSSWWGPKGFRDTIHAFDFRVGGIWRHTLHNPDGREHENEARFTVIEPDARVEYDHNSGKHFTLSFRPAPGGKTLFSLGMTFESAEAQRAARELVSRSNDENIDRLAAVLRPPSLFVPSDASDERTSVE</sequence>
<proteinExistence type="inferred from homology"/>
<dbReference type="InterPro" id="IPR013538">
    <property type="entry name" value="ASHA1/2-like_C"/>
</dbReference>
<evidence type="ECO:0000259" key="2">
    <source>
        <dbReference type="Pfam" id="PF08327"/>
    </source>
</evidence>
<dbReference type="EMBL" id="LAJE02000009">
    <property type="protein sequence ID" value="OEO33259.1"/>
    <property type="molecule type" value="Genomic_DNA"/>
</dbReference>
<dbReference type="OrthoDB" id="9805228at2"/>
<protein>
    <recommendedName>
        <fullName evidence="2">Activator of Hsp90 ATPase homologue 1/2-like C-terminal domain-containing protein</fullName>
    </recommendedName>
</protein>